<dbReference type="Pfam" id="PF13450">
    <property type="entry name" value="NAD_binding_8"/>
    <property type="match status" value="1"/>
</dbReference>
<dbReference type="Gene3D" id="3.50.50.60">
    <property type="entry name" value="FAD/NAD(P)-binding domain"/>
    <property type="match status" value="1"/>
</dbReference>
<evidence type="ECO:0000313" key="1">
    <source>
        <dbReference type="EMBL" id="MTE13681.1"/>
    </source>
</evidence>
<reference evidence="1 2" key="1">
    <citation type="submission" date="2019-11" db="EMBL/GenBank/DDBJ databases">
        <title>Nocardia sp. nov. CT2-14 isolated from soil.</title>
        <authorList>
            <person name="Kanchanasin P."/>
            <person name="Tanasupawat S."/>
            <person name="Yuki M."/>
            <person name="Kudo T."/>
        </authorList>
    </citation>
    <scope>NUCLEOTIDE SEQUENCE [LARGE SCALE GENOMIC DNA]</scope>
    <source>
        <strain evidence="1 2">CT2-14</strain>
    </source>
</reference>
<dbReference type="InterPro" id="IPR036188">
    <property type="entry name" value="FAD/NAD-bd_sf"/>
</dbReference>
<sequence length="108" mass="11417">MRAAGGRSRRCARRADILGAGNAGLTAAAALATLGARTLLLERRNLPGGCRSSFRRGPFDFEVAVRRLAVVGGSARTSRCDAVLGSSLDVGSAPVNPHAYRTTRFRIY</sequence>
<dbReference type="AlphaFoldDB" id="A0A6I3KW66"/>
<dbReference type="RefSeq" id="WP_154788106.1">
    <property type="nucleotide sequence ID" value="NZ_WMBB01000005.1"/>
</dbReference>
<comment type="caution">
    <text evidence="1">The sequence shown here is derived from an EMBL/GenBank/DDBJ whole genome shotgun (WGS) entry which is preliminary data.</text>
</comment>
<proteinExistence type="predicted"/>
<gene>
    <name evidence="1" type="ORF">GLP40_12975</name>
</gene>
<dbReference type="Proteomes" id="UP000432464">
    <property type="component" value="Unassembled WGS sequence"/>
</dbReference>
<protein>
    <submittedName>
        <fullName evidence="1">NAD(P)-binding protein</fullName>
    </submittedName>
</protein>
<dbReference type="SUPFAM" id="SSF51905">
    <property type="entry name" value="FAD/NAD(P)-binding domain"/>
    <property type="match status" value="1"/>
</dbReference>
<dbReference type="EMBL" id="WMBB01000005">
    <property type="protein sequence ID" value="MTE13681.1"/>
    <property type="molecule type" value="Genomic_DNA"/>
</dbReference>
<accession>A0A6I3KW66</accession>
<organism evidence="1 2">
    <name type="scientific">Nocardia aurantiaca</name>
    <dbReference type="NCBI Taxonomy" id="2675850"/>
    <lineage>
        <taxon>Bacteria</taxon>
        <taxon>Bacillati</taxon>
        <taxon>Actinomycetota</taxon>
        <taxon>Actinomycetes</taxon>
        <taxon>Mycobacteriales</taxon>
        <taxon>Nocardiaceae</taxon>
        <taxon>Nocardia</taxon>
    </lineage>
</organism>
<keyword evidence="2" id="KW-1185">Reference proteome</keyword>
<name>A0A6I3KW66_9NOCA</name>
<evidence type="ECO:0000313" key="2">
    <source>
        <dbReference type="Proteomes" id="UP000432464"/>
    </source>
</evidence>